<evidence type="ECO:0000256" key="6">
    <source>
        <dbReference type="RuleBase" id="RU362057"/>
    </source>
</evidence>
<protein>
    <recommendedName>
        <fullName evidence="6">Glycosyltransferase</fullName>
        <ecNumber evidence="6">2.4.1.-</ecNumber>
    </recommendedName>
</protein>
<evidence type="ECO:0000256" key="2">
    <source>
        <dbReference type="ARBA" id="ARBA00009995"/>
    </source>
</evidence>
<dbReference type="SUPFAM" id="SSF53756">
    <property type="entry name" value="UDP-Glycosyltransferase/glycogen phosphorylase"/>
    <property type="match status" value="1"/>
</dbReference>
<dbReference type="EC" id="2.4.1.-" evidence="6"/>
<evidence type="ECO:0000313" key="8">
    <source>
        <dbReference type="Proteomes" id="UP001237642"/>
    </source>
</evidence>
<accession>A0AAD8I0B4</accession>
<evidence type="ECO:0000256" key="5">
    <source>
        <dbReference type="RuleBase" id="RU003718"/>
    </source>
</evidence>
<evidence type="ECO:0000256" key="1">
    <source>
        <dbReference type="ARBA" id="ARBA00004721"/>
    </source>
</evidence>
<dbReference type="Gene3D" id="3.40.50.2000">
    <property type="entry name" value="Glycogen Phosphorylase B"/>
    <property type="match status" value="2"/>
</dbReference>
<comment type="caution">
    <text evidence="7">The sequence shown here is derived from an EMBL/GenBank/DDBJ whole genome shotgun (WGS) entry which is preliminary data.</text>
</comment>
<sequence>MNKPANVVFIAAPTIGNLVPAVEFATQLTSTYPCLTATVLVITMNRPLVETFVDSRSTVNSGNVSFIHLHSIEPPSPDQYQSGVGFMSLLIENQKPHVKDVLVDLMQTRSDSASSTVPLAGLFVDMFCTSMIDVANELGVKSYIYFASPASFLGFMLHLPVLIQQSSELDDSDTELKIPGFVKPVPVSVLPTFFLTRNQDDSCSWFLYNANKYKEAKGIIVNTFQELEDHALDSLSAELSDLPPIYPVGPVIDRRGPAGWKFNPAHEKVKMWLDQQPKASVVFLCFGSMGSLKPVQVKEIAHGLEQSGHRFLWSLREPGKGKLDLPGNYTNPETVLPEGFIDRTAGIGLVCGWVPQVMVLGHIAVGGFVSHCGWNSILESLWHGVPIATWPIYAEQQLNAFEMVKELKLSVEIRLDYRGEDNDLVSREEVAKGVKSLIELSDHPQEIREKVKKMSQVSKKAVMEDGSSFVALAQLVDQLLADV</sequence>
<comment type="similarity">
    <text evidence="2 5">Belongs to the UDP-glycosyltransferase family.</text>
</comment>
<dbReference type="GO" id="GO:0035251">
    <property type="term" value="F:UDP-glucosyltransferase activity"/>
    <property type="evidence" value="ECO:0007669"/>
    <property type="project" value="InterPro"/>
</dbReference>
<evidence type="ECO:0000313" key="7">
    <source>
        <dbReference type="EMBL" id="KAK1375732.1"/>
    </source>
</evidence>
<comment type="pathway">
    <text evidence="1">Secondary metabolite biosynthesis; terpenoid biosynthesis.</text>
</comment>
<organism evidence="7 8">
    <name type="scientific">Heracleum sosnowskyi</name>
    <dbReference type="NCBI Taxonomy" id="360622"/>
    <lineage>
        <taxon>Eukaryota</taxon>
        <taxon>Viridiplantae</taxon>
        <taxon>Streptophyta</taxon>
        <taxon>Embryophyta</taxon>
        <taxon>Tracheophyta</taxon>
        <taxon>Spermatophyta</taxon>
        <taxon>Magnoliopsida</taxon>
        <taxon>eudicotyledons</taxon>
        <taxon>Gunneridae</taxon>
        <taxon>Pentapetalae</taxon>
        <taxon>asterids</taxon>
        <taxon>campanulids</taxon>
        <taxon>Apiales</taxon>
        <taxon>Apiaceae</taxon>
        <taxon>Apioideae</taxon>
        <taxon>apioid superclade</taxon>
        <taxon>Tordylieae</taxon>
        <taxon>Tordyliinae</taxon>
        <taxon>Heracleum</taxon>
    </lineage>
</organism>
<keyword evidence="3 5" id="KW-0808">Transferase</keyword>
<dbReference type="InterPro" id="IPR035595">
    <property type="entry name" value="UDP_glycos_trans_CS"/>
</dbReference>
<reference evidence="7" key="2">
    <citation type="submission" date="2023-05" db="EMBL/GenBank/DDBJ databases">
        <authorList>
            <person name="Schelkunov M.I."/>
        </authorList>
    </citation>
    <scope>NUCLEOTIDE SEQUENCE</scope>
    <source>
        <strain evidence="7">Hsosn_3</strain>
        <tissue evidence="7">Leaf</tissue>
    </source>
</reference>
<dbReference type="PROSITE" id="PS00375">
    <property type="entry name" value="UDPGT"/>
    <property type="match status" value="1"/>
</dbReference>
<dbReference type="Pfam" id="PF00201">
    <property type="entry name" value="UDPGT"/>
    <property type="match status" value="1"/>
</dbReference>
<dbReference type="PANTHER" id="PTHR48048:SF81">
    <property type="entry name" value="GLYCOSYLTRANSFERASE"/>
    <property type="match status" value="1"/>
</dbReference>
<gene>
    <name evidence="7" type="ORF">POM88_031925</name>
</gene>
<dbReference type="InterPro" id="IPR002213">
    <property type="entry name" value="UDP_glucos_trans"/>
</dbReference>
<evidence type="ECO:0000256" key="3">
    <source>
        <dbReference type="ARBA" id="ARBA00022679"/>
    </source>
</evidence>
<dbReference type="GO" id="GO:0008299">
    <property type="term" value="P:isoprenoid biosynthetic process"/>
    <property type="evidence" value="ECO:0007669"/>
    <property type="project" value="UniProtKB-KW"/>
</dbReference>
<keyword evidence="4" id="KW-0414">Isoprene biosynthesis</keyword>
<name>A0AAD8I0B4_9APIA</name>
<proteinExistence type="inferred from homology"/>
<keyword evidence="5" id="KW-0328">Glycosyltransferase</keyword>
<dbReference type="CDD" id="cd03784">
    <property type="entry name" value="GT1_Gtf-like"/>
    <property type="match status" value="1"/>
</dbReference>
<reference evidence="7" key="1">
    <citation type="submission" date="2023-02" db="EMBL/GenBank/DDBJ databases">
        <title>Genome of toxic invasive species Heracleum sosnowskyi carries increased number of genes despite the absence of recent whole-genome duplications.</title>
        <authorList>
            <person name="Schelkunov M."/>
            <person name="Shtratnikova V."/>
            <person name="Makarenko M."/>
            <person name="Klepikova A."/>
            <person name="Omelchenko D."/>
            <person name="Novikova G."/>
            <person name="Obukhova E."/>
            <person name="Bogdanov V."/>
            <person name="Penin A."/>
            <person name="Logacheva M."/>
        </authorList>
    </citation>
    <scope>NUCLEOTIDE SEQUENCE</scope>
    <source>
        <strain evidence="7">Hsosn_3</strain>
        <tissue evidence="7">Leaf</tissue>
    </source>
</reference>
<dbReference type="InterPro" id="IPR050481">
    <property type="entry name" value="UDP-glycosyltransf_plant"/>
</dbReference>
<evidence type="ECO:0000256" key="4">
    <source>
        <dbReference type="ARBA" id="ARBA00023229"/>
    </source>
</evidence>
<dbReference type="PANTHER" id="PTHR48048">
    <property type="entry name" value="GLYCOSYLTRANSFERASE"/>
    <property type="match status" value="1"/>
</dbReference>
<keyword evidence="8" id="KW-1185">Reference proteome</keyword>
<dbReference type="EMBL" id="JAUIZM010000007">
    <property type="protein sequence ID" value="KAK1375732.1"/>
    <property type="molecule type" value="Genomic_DNA"/>
</dbReference>
<dbReference type="FunFam" id="3.40.50.2000:FF:000056">
    <property type="entry name" value="Glycosyltransferase"/>
    <property type="match status" value="1"/>
</dbReference>
<dbReference type="Proteomes" id="UP001237642">
    <property type="component" value="Unassembled WGS sequence"/>
</dbReference>
<dbReference type="AlphaFoldDB" id="A0AAD8I0B4"/>